<dbReference type="InterPro" id="IPR036282">
    <property type="entry name" value="Glutathione-S-Trfase_C_sf"/>
</dbReference>
<gene>
    <name evidence="2" type="ORF">Prudu_007130</name>
</gene>
<dbReference type="PANTHER" id="PTHR44328:SF11">
    <property type="entry name" value="GLUTATHIONE S-TRANSFERASE L2, CHLOROPLASTIC"/>
    <property type="match status" value="1"/>
</dbReference>
<sequence>MAAEPTLTAMAILNVSLRGTAASTSSSSLPSWPHLSNSVPFSLSKKPVIAKFPNTTILSPPKLRLQASFGKKTRASLSATMATGGQEVLPPALTSTSDPPPLFDGKTRLFARTGGNIQLVPIDLQDRPAWYKEKVYPPNKVPSLEHNNEVKGESLDLIRYIDSHFEGPSLFPDDPAKREFAEELLSYTDSFNKSVFASFKEDGTKAAGAAFDYIETALSKFEDGPFFLGTFSLVDIAYAPFLERFQPFSLEVKKYDITAGRPKLAAWFEVQHKNEISITKLGVAAISISPASSVNQIITQVEISQYFPKHLNSESLKDKLWVNA</sequence>
<dbReference type="GO" id="GO:0004364">
    <property type="term" value="F:glutathione transferase activity"/>
    <property type="evidence" value="ECO:0007669"/>
    <property type="project" value="InterPro"/>
</dbReference>
<dbReference type="InterPro" id="IPR004045">
    <property type="entry name" value="Glutathione_S-Trfase_N"/>
</dbReference>
<name>A0A4Y1R1A6_PRUDU</name>
<dbReference type="InterPro" id="IPR044629">
    <property type="entry name" value="GSTL1/2/3"/>
</dbReference>
<feature type="domain" description="GST N-terminal" evidence="1">
    <location>
        <begin position="117"/>
        <end position="168"/>
    </location>
</feature>
<organism evidence="2">
    <name type="scientific">Prunus dulcis</name>
    <name type="common">Almond</name>
    <name type="synonym">Amygdalus dulcis</name>
    <dbReference type="NCBI Taxonomy" id="3755"/>
    <lineage>
        <taxon>Eukaryota</taxon>
        <taxon>Viridiplantae</taxon>
        <taxon>Streptophyta</taxon>
        <taxon>Embryophyta</taxon>
        <taxon>Tracheophyta</taxon>
        <taxon>Spermatophyta</taxon>
        <taxon>Magnoliopsida</taxon>
        <taxon>eudicotyledons</taxon>
        <taxon>Gunneridae</taxon>
        <taxon>Pentapetalae</taxon>
        <taxon>rosids</taxon>
        <taxon>fabids</taxon>
        <taxon>Rosales</taxon>
        <taxon>Rosaceae</taxon>
        <taxon>Amygdaloideae</taxon>
        <taxon>Amygdaleae</taxon>
        <taxon>Prunus</taxon>
    </lineage>
</organism>
<evidence type="ECO:0000259" key="1">
    <source>
        <dbReference type="Pfam" id="PF13417"/>
    </source>
</evidence>
<dbReference type="SUPFAM" id="SSF52833">
    <property type="entry name" value="Thioredoxin-like"/>
    <property type="match status" value="1"/>
</dbReference>
<proteinExistence type="predicted"/>
<dbReference type="Pfam" id="PF13410">
    <property type="entry name" value="GST_C_2"/>
    <property type="match status" value="1"/>
</dbReference>
<dbReference type="Gene3D" id="1.20.1050.10">
    <property type="match status" value="1"/>
</dbReference>
<dbReference type="Gene3D" id="3.40.30.10">
    <property type="entry name" value="Glutaredoxin"/>
    <property type="match status" value="1"/>
</dbReference>
<reference evidence="2" key="1">
    <citation type="journal article" date="2019" name="Science">
        <title>Mutation of a bHLH transcription factor allowed almond domestication.</title>
        <authorList>
            <person name="Sanchez-Perez R."/>
            <person name="Pavan S."/>
            <person name="Mazzeo R."/>
            <person name="Moldovan C."/>
            <person name="Aiese Cigliano R."/>
            <person name="Del Cueto J."/>
            <person name="Ricciardi F."/>
            <person name="Lotti C."/>
            <person name="Ricciardi L."/>
            <person name="Dicenta F."/>
            <person name="Lopez-Marques R.L."/>
            <person name="Lindberg Moller B."/>
        </authorList>
    </citation>
    <scope>NUCLEOTIDE SEQUENCE</scope>
</reference>
<dbReference type="InterPro" id="IPR036249">
    <property type="entry name" value="Thioredoxin-like_sf"/>
</dbReference>
<accession>A0A4Y1R1A6</accession>
<dbReference type="EMBL" id="AP019298">
    <property type="protein sequence ID" value="BBG97874.1"/>
    <property type="molecule type" value="Genomic_DNA"/>
</dbReference>
<protein>
    <submittedName>
        <fullName evidence="2">Glutathione transferase lambda 2</fullName>
    </submittedName>
</protein>
<dbReference type="AlphaFoldDB" id="A0A4Y1R1A6"/>
<dbReference type="Pfam" id="PF13417">
    <property type="entry name" value="GST_N_3"/>
    <property type="match status" value="1"/>
</dbReference>
<keyword evidence="2" id="KW-0808">Transferase</keyword>
<evidence type="ECO:0000313" key="2">
    <source>
        <dbReference type="EMBL" id="BBG97874.1"/>
    </source>
</evidence>
<dbReference type="SUPFAM" id="SSF47616">
    <property type="entry name" value="GST C-terminal domain-like"/>
    <property type="match status" value="1"/>
</dbReference>
<dbReference type="PANTHER" id="PTHR44328">
    <property type="entry name" value="GLUTATHIONE S-TRANSFERASE L1"/>
    <property type="match status" value="1"/>
</dbReference>